<dbReference type="AlphaFoldDB" id="A0A0V1CBE3"/>
<reference evidence="1 2" key="1">
    <citation type="submission" date="2015-01" db="EMBL/GenBank/DDBJ databases">
        <title>Evolution of Trichinella species and genotypes.</title>
        <authorList>
            <person name="Korhonen P.K."/>
            <person name="Edoardo P."/>
            <person name="Giuseppe L.R."/>
            <person name="Gasser R.B."/>
        </authorList>
    </citation>
    <scope>NUCLEOTIDE SEQUENCE [LARGE SCALE GENOMIC DNA]</scope>
    <source>
        <strain evidence="1">ISS120</strain>
    </source>
</reference>
<dbReference type="Proteomes" id="UP000054653">
    <property type="component" value="Unassembled WGS sequence"/>
</dbReference>
<name>A0A0V1CBE3_TRIBR</name>
<protein>
    <submittedName>
        <fullName evidence="1">Uncharacterized protein</fullName>
    </submittedName>
</protein>
<evidence type="ECO:0000313" key="1">
    <source>
        <dbReference type="EMBL" id="KRY46350.1"/>
    </source>
</evidence>
<gene>
    <name evidence="1" type="ORF">T03_9728</name>
</gene>
<keyword evidence="2" id="KW-1185">Reference proteome</keyword>
<organism evidence="1 2">
    <name type="scientific">Trichinella britovi</name>
    <name type="common">Parasitic roundworm</name>
    <dbReference type="NCBI Taxonomy" id="45882"/>
    <lineage>
        <taxon>Eukaryota</taxon>
        <taxon>Metazoa</taxon>
        <taxon>Ecdysozoa</taxon>
        <taxon>Nematoda</taxon>
        <taxon>Enoplea</taxon>
        <taxon>Dorylaimia</taxon>
        <taxon>Trichinellida</taxon>
        <taxon>Trichinellidae</taxon>
        <taxon>Trichinella</taxon>
    </lineage>
</organism>
<proteinExistence type="predicted"/>
<comment type="caution">
    <text evidence="1">The sequence shown here is derived from an EMBL/GenBank/DDBJ whole genome shotgun (WGS) entry which is preliminary data.</text>
</comment>
<dbReference type="OrthoDB" id="10423739at2759"/>
<dbReference type="EMBL" id="JYDI01000293">
    <property type="protein sequence ID" value="KRY46350.1"/>
    <property type="molecule type" value="Genomic_DNA"/>
</dbReference>
<sequence length="111" mass="12622">LLEVQLHISLFSIPHRFIVIKPLISYYTMYAPRVNIPSHETTSVSSIITPKRCSAAYISVLPNGHMRITPSNCRAVAGFDANVSWVMKKSHIQMCRCVPDYLSQWVFITVK</sequence>
<evidence type="ECO:0000313" key="2">
    <source>
        <dbReference type="Proteomes" id="UP000054653"/>
    </source>
</evidence>
<feature type="non-terminal residue" evidence="1">
    <location>
        <position position="1"/>
    </location>
</feature>
<accession>A0A0V1CBE3</accession>